<proteinExistence type="predicted"/>
<feature type="transmembrane region" description="Helical" evidence="7">
    <location>
        <begin position="181"/>
        <end position="200"/>
    </location>
</feature>
<feature type="transmembrane region" description="Helical" evidence="7">
    <location>
        <begin position="212"/>
        <end position="234"/>
    </location>
</feature>
<name>A0A7S2E4Q2_9EUKA</name>
<keyword evidence="2" id="KW-0813">Transport</keyword>
<feature type="transmembrane region" description="Helical" evidence="7">
    <location>
        <begin position="246"/>
        <end position="267"/>
    </location>
</feature>
<evidence type="ECO:0000256" key="1">
    <source>
        <dbReference type="ARBA" id="ARBA00004370"/>
    </source>
</evidence>
<keyword evidence="5 7" id="KW-1133">Transmembrane helix</keyword>
<evidence type="ECO:0000259" key="8">
    <source>
        <dbReference type="PROSITE" id="PS50939"/>
    </source>
</evidence>
<gene>
    <name evidence="9" type="ORF">CBRE1094_LOCUS22657</name>
</gene>
<dbReference type="CDD" id="cd08760">
    <property type="entry name" value="Cyt_b561_FRRS1_like"/>
    <property type="match status" value="1"/>
</dbReference>
<evidence type="ECO:0000313" key="9">
    <source>
        <dbReference type="EMBL" id="CAD9471300.1"/>
    </source>
</evidence>
<dbReference type="PROSITE" id="PS50939">
    <property type="entry name" value="CYTOCHROME_B561"/>
    <property type="match status" value="1"/>
</dbReference>
<dbReference type="InterPro" id="IPR045879">
    <property type="entry name" value="B561A"/>
</dbReference>
<dbReference type="EMBL" id="HBGU01041569">
    <property type="protein sequence ID" value="CAD9471300.1"/>
    <property type="molecule type" value="Transcribed_RNA"/>
</dbReference>
<evidence type="ECO:0000256" key="2">
    <source>
        <dbReference type="ARBA" id="ARBA00022448"/>
    </source>
</evidence>
<dbReference type="PANTHER" id="PTHR47281">
    <property type="entry name" value="OS09G0557700 PROTEIN"/>
    <property type="match status" value="1"/>
</dbReference>
<dbReference type="Pfam" id="PF03188">
    <property type="entry name" value="Cytochrom_B561"/>
    <property type="match status" value="1"/>
</dbReference>
<evidence type="ECO:0000256" key="6">
    <source>
        <dbReference type="ARBA" id="ARBA00023136"/>
    </source>
</evidence>
<evidence type="ECO:0000256" key="3">
    <source>
        <dbReference type="ARBA" id="ARBA00022692"/>
    </source>
</evidence>
<dbReference type="PANTHER" id="PTHR47281:SF1">
    <property type="entry name" value="OS09G0557700 PROTEIN"/>
    <property type="match status" value="1"/>
</dbReference>
<accession>A0A7S2E4Q2</accession>
<comment type="subcellular location">
    <subcellularLocation>
        <location evidence="1">Membrane</location>
    </subcellularLocation>
</comment>
<keyword evidence="4" id="KW-0249">Electron transport</keyword>
<evidence type="ECO:0000256" key="4">
    <source>
        <dbReference type="ARBA" id="ARBA00022982"/>
    </source>
</evidence>
<organism evidence="9">
    <name type="scientific">Haptolina brevifila</name>
    <dbReference type="NCBI Taxonomy" id="156173"/>
    <lineage>
        <taxon>Eukaryota</taxon>
        <taxon>Haptista</taxon>
        <taxon>Haptophyta</taxon>
        <taxon>Prymnesiophyceae</taxon>
        <taxon>Prymnesiales</taxon>
        <taxon>Prymnesiaceae</taxon>
        <taxon>Haptolina</taxon>
    </lineage>
</organism>
<evidence type="ECO:0000256" key="5">
    <source>
        <dbReference type="ARBA" id="ARBA00022989"/>
    </source>
</evidence>
<feature type="domain" description="Cytochrome b561" evidence="8">
    <location>
        <begin position="141"/>
        <end position="344"/>
    </location>
</feature>
<dbReference type="SMART" id="SM00665">
    <property type="entry name" value="B561"/>
    <property type="match status" value="1"/>
</dbReference>
<dbReference type="AlphaFoldDB" id="A0A7S2E4Q2"/>
<sequence>MLSLALSWPLFAAAQTVCFQGYVMDRYCIERGTLLDNPSLSTLENPEQHSLLCLLDPPQCVGTPFELLERDPNQAGVHCRSFVLDSLGKSQVVAQARALGATPRCTTCTGGGSLQVGYSATVIGTVGTGTPPLFTVQQPDGVQPYGTTCAQLGMPNATSQNTTECTTGGSLMNYHNAHGSLMLISWGLVLPSGVLVARFLRHRDPLWFHLHYSIQSLGLAMALIGWAVALSQFSVLETPGWFAAKIHATLGCVTMALGLFQPINALLRPHKEKSGEAKSSARRAWELFHKASGLATILLSIATVAMGTGLVKDPMPFRLGYGLCWAVVILVAGGLAYFTRLRRLSNPSTAPPTSKAKEFGPVL</sequence>
<feature type="transmembrane region" description="Helical" evidence="7">
    <location>
        <begin position="319"/>
        <end position="338"/>
    </location>
</feature>
<dbReference type="GO" id="GO:0016020">
    <property type="term" value="C:membrane"/>
    <property type="evidence" value="ECO:0007669"/>
    <property type="project" value="UniProtKB-SubCell"/>
</dbReference>
<protein>
    <recommendedName>
        <fullName evidence="8">Cytochrome b561 domain-containing protein</fullName>
    </recommendedName>
</protein>
<reference evidence="9" key="1">
    <citation type="submission" date="2021-01" db="EMBL/GenBank/DDBJ databases">
        <authorList>
            <person name="Corre E."/>
            <person name="Pelletier E."/>
            <person name="Niang G."/>
            <person name="Scheremetjew M."/>
            <person name="Finn R."/>
            <person name="Kale V."/>
            <person name="Holt S."/>
            <person name="Cochrane G."/>
            <person name="Meng A."/>
            <person name="Brown T."/>
            <person name="Cohen L."/>
        </authorList>
    </citation>
    <scope>NUCLEOTIDE SEQUENCE</scope>
    <source>
        <strain evidence="9">UTEX LB 985</strain>
    </source>
</reference>
<feature type="transmembrane region" description="Helical" evidence="7">
    <location>
        <begin position="287"/>
        <end position="307"/>
    </location>
</feature>
<dbReference type="Gene3D" id="1.20.120.1770">
    <property type="match status" value="1"/>
</dbReference>
<evidence type="ECO:0000256" key="7">
    <source>
        <dbReference type="SAM" id="Phobius"/>
    </source>
</evidence>
<keyword evidence="3 7" id="KW-0812">Transmembrane</keyword>
<keyword evidence="6 7" id="KW-0472">Membrane</keyword>
<dbReference type="InterPro" id="IPR006593">
    <property type="entry name" value="Cyt_b561/ferric_Rdtase_TM"/>
</dbReference>